<dbReference type="InterPro" id="IPR003399">
    <property type="entry name" value="Mce/MlaD"/>
</dbReference>
<proteinExistence type="predicted"/>
<dbReference type="Pfam" id="PF02470">
    <property type="entry name" value="MlaD"/>
    <property type="match status" value="1"/>
</dbReference>
<feature type="transmembrane region" description="Helical" evidence="2">
    <location>
        <begin position="13"/>
        <end position="33"/>
    </location>
</feature>
<evidence type="ECO:0000256" key="2">
    <source>
        <dbReference type="SAM" id="Phobius"/>
    </source>
</evidence>
<dbReference type="RefSeq" id="WP_149265239.1">
    <property type="nucleotide sequence ID" value="NZ_VFJB01000001.1"/>
</dbReference>
<keyword evidence="2" id="KW-0812">Transmembrane</keyword>
<evidence type="ECO:0000313" key="5">
    <source>
        <dbReference type="Proteomes" id="UP000322876"/>
    </source>
</evidence>
<keyword evidence="5" id="KW-1185">Reference proteome</keyword>
<organism evidence="4 5">
    <name type="scientific">Deferribacter autotrophicus</name>
    <dbReference type="NCBI Taxonomy" id="500465"/>
    <lineage>
        <taxon>Bacteria</taxon>
        <taxon>Pseudomonadati</taxon>
        <taxon>Deferribacterota</taxon>
        <taxon>Deferribacteres</taxon>
        <taxon>Deferribacterales</taxon>
        <taxon>Deferribacteraceae</taxon>
        <taxon>Deferribacter</taxon>
    </lineage>
</organism>
<dbReference type="PANTHER" id="PTHR33371:SF4">
    <property type="entry name" value="INTERMEMBRANE PHOSPHOLIPID TRANSPORT SYSTEM BINDING PROTEIN MLAD"/>
    <property type="match status" value="1"/>
</dbReference>
<gene>
    <name evidence="4" type="ORF">FHQ18_00635</name>
</gene>
<dbReference type="OrthoDB" id="8579797at2"/>
<feature type="coiled-coil region" evidence="1">
    <location>
        <begin position="207"/>
        <end position="234"/>
    </location>
</feature>
<comment type="caution">
    <text evidence="4">The sequence shown here is derived from an EMBL/GenBank/DDBJ whole genome shotgun (WGS) entry which is preliminary data.</text>
</comment>
<dbReference type="EMBL" id="VFJB01000001">
    <property type="protein sequence ID" value="KAA0259418.1"/>
    <property type="molecule type" value="Genomic_DNA"/>
</dbReference>
<dbReference type="Proteomes" id="UP000322876">
    <property type="component" value="Unassembled WGS sequence"/>
</dbReference>
<keyword evidence="2" id="KW-1133">Transmembrane helix</keyword>
<evidence type="ECO:0000259" key="3">
    <source>
        <dbReference type="Pfam" id="PF02470"/>
    </source>
</evidence>
<evidence type="ECO:0000256" key="1">
    <source>
        <dbReference type="SAM" id="Coils"/>
    </source>
</evidence>
<protein>
    <submittedName>
        <fullName evidence="4">MCE family protein</fullName>
    </submittedName>
</protein>
<sequence>MAEKRFKNLELKVGLFIFTSFIIAVAIITFMAIQKNIFTKKIKVQVIADSGDGLVKGMSVVYSGFQIAKVDELYLRDDGKVVIKIKIPIRYAKWIKKDSVVKLSTKNFIGSAVLVFSGGSGEEITDNAVFELKRDKGVEQLIEEAKPILNDVKIVIKNLKEITTALNKMTPDWQKLSKGLGDVGKDLSDKKGAIGKLSRTDYLIDKIDSVFAKVDKLENQVNKILNKVENRIDDTKKTLDYTNNLLLNSNELVKNSNKLVLNVDDKLAKSEQLIVESGKLVKNLRLLSDNLSLYLDEVDFLLGNTNILLLNMQKRWPFTPPKREINNSQRLKLP</sequence>
<keyword evidence="2" id="KW-0472">Membrane</keyword>
<feature type="domain" description="Mce/MlaD" evidence="3">
    <location>
        <begin position="42"/>
        <end position="115"/>
    </location>
</feature>
<dbReference type="PANTHER" id="PTHR33371">
    <property type="entry name" value="INTERMEMBRANE PHOSPHOLIPID TRANSPORT SYSTEM BINDING PROTEIN MLAD-RELATED"/>
    <property type="match status" value="1"/>
</dbReference>
<dbReference type="InterPro" id="IPR052336">
    <property type="entry name" value="MlaD_Phospholipid_Transporter"/>
</dbReference>
<keyword evidence="1" id="KW-0175">Coiled coil</keyword>
<reference evidence="4 5" key="1">
    <citation type="submission" date="2019-06" db="EMBL/GenBank/DDBJ databases">
        <title>Genomic insights into carbon and energy metabolism of Deferribacter autotrophicus revealed new metabolic traits in the phylum Deferribacteres.</title>
        <authorList>
            <person name="Slobodkin A.I."/>
            <person name="Slobodkina G.B."/>
            <person name="Allioux M."/>
            <person name="Alain K."/>
            <person name="Jebbar M."/>
            <person name="Shadrin V."/>
            <person name="Kublanov I.V."/>
            <person name="Toshchakov S.V."/>
            <person name="Bonch-Osmolovskaya E.A."/>
        </authorList>
    </citation>
    <scope>NUCLEOTIDE SEQUENCE [LARGE SCALE GENOMIC DNA]</scope>
    <source>
        <strain evidence="4 5">SL50</strain>
    </source>
</reference>
<dbReference type="AlphaFoldDB" id="A0A5A8F855"/>
<accession>A0A5A8F855</accession>
<evidence type="ECO:0000313" key="4">
    <source>
        <dbReference type="EMBL" id="KAA0259418.1"/>
    </source>
</evidence>
<name>A0A5A8F855_9BACT</name>